<organism evidence="1 2">
    <name type="scientific">Enterobacter agglomerans</name>
    <name type="common">Erwinia herbicola</name>
    <name type="synonym">Pantoea agglomerans</name>
    <dbReference type="NCBI Taxonomy" id="549"/>
    <lineage>
        <taxon>Bacteria</taxon>
        <taxon>Pseudomonadati</taxon>
        <taxon>Pseudomonadota</taxon>
        <taxon>Gammaproteobacteria</taxon>
        <taxon>Enterobacterales</taxon>
        <taxon>Erwiniaceae</taxon>
        <taxon>Pantoea</taxon>
        <taxon>Pantoea agglomerans group</taxon>
    </lineage>
</organism>
<feature type="non-terminal residue" evidence="1">
    <location>
        <position position="79"/>
    </location>
</feature>
<dbReference type="Proteomes" id="UP000461948">
    <property type="component" value="Unassembled WGS sequence"/>
</dbReference>
<proteinExistence type="predicted"/>
<accession>A0A7X2STS2</accession>
<reference evidence="1 2" key="1">
    <citation type="submission" date="2019-11" db="EMBL/GenBank/DDBJ databases">
        <title>Draft Genome Sequence of Plant Growth-Promoting Rhizosphere-Associated Bacteria.</title>
        <authorList>
            <person name="Vasilyev I.Y."/>
            <person name="Radchenko V."/>
            <person name="Ilnitskaya E.V."/>
        </authorList>
    </citation>
    <scope>NUCLEOTIDE SEQUENCE [LARGE SCALE GENOMIC DNA]</scope>
    <source>
        <strain evidence="1 2">VRA_MhP_f</strain>
    </source>
</reference>
<comment type="caution">
    <text evidence="1">The sequence shown here is derived from an EMBL/GenBank/DDBJ whole genome shotgun (WGS) entry which is preliminary data.</text>
</comment>
<dbReference type="AlphaFoldDB" id="A0A7X2STS2"/>
<dbReference type="EMBL" id="WKLC01000011">
    <property type="protein sequence ID" value="MSE13772.1"/>
    <property type="molecule type" value="Genomic_DNA"/>
</dbReference>
<evidence type="ECO:0000313" key="1">
    <source>
        <dbReference type="EMBL" id="MSE13772.1"/>
    </source>
</evidence>
<name>A0A7X2STS2_ENTAG</name>
<protein>
    <submittedName>
        <fullName evidence="1">Uncharacterized protein</fullName>
    </submittedName>
</protein>
<sequence>MKIKLTTWFSRESELPDEHFPLFPTEGIYQAHRPDIFSAEQMDNYGEKLAKTHNLSGGKWSYRLLQQLADNELSLTRSA</sequence>
<evidence type="ECO:0000313" key="2">
    <source>
        <dbReference type="Proteomes" id="UP000461948"/>
    </source>
</evidence>
<gene>
    <name evidence="1" type="ORF">GKC49_00970</name>
</gene>